<accession>A0A0G4GTK4</accession>
<feature type="domain" description="TLDc" evidence="2">
    <location>
        <begin position="47"/>
        <end position="98"/>
    </location>
</feature>
<dbReference type="OrthoDB" id="26679at2759"/>
<dbReference type="VEuPathDB" id="CryptoDB:Vbra_10321"/>
<dbReference type="AlphaFoldDB" id="A0A0G4GTK4"/>
<name>A0A0G4GTK4_VITBC</name>
<evidence type="ECO:0000259" key="2">
    <source>
        <dbReference type="Pfam" id="PF07534"/>
    </source>
</evidence>
<sequence>MAIRAVVYLLILSVAWTSAEAQQSDLPNGTSLSASEYDALLGLLVNDTTELISLYRTSVHGTEYGNLLDRVGNALPLVLVIKKDEYVFGYYIGGGLLQPDDHTRKFTDVNKTGTLNYMCDVWRFSLAGHFPTPTKMDLDSNETFVTVAVRGADVCCENVNIGAALHLGWGGSGGSHQPAADIRSCYHEAIVSDDLPEGYIGERDEDGDALFGGSLEFMGDEIEVLRASASRTQIAIAVLVGLTAVVFAAF</sequence>
<dbReference type="Proteomes" id="UP000041254">
    <property type="component" value="Unassembled WGS sequence"/>
</dbReference>
<gene>
    <name evidence="3" type="ORF">Vbra_10321</name>
</gene>
<feature type="signal peptide" evidence="1">
    <location>
        <begin position="1"/>
        <end position="21"/>
    </location>
</feature>
<dbReference type="Pfam" id="PF07534">
    <property type="entry name" value="TLD"/>
    <property type="match status" value="1"/>
</dbReference>
<evidence type="ECO:0000256" key="1">
    <source>
        <dbReference type="SAM" id="SignalP"/>
    </source>
</evidence>
<dbReference type="InterPro" id="IPR006571">
    <property type="entry name" value="TLDc_dom"/>
</dbReference>
<keyword evidence="1" id="KW-0732">Signal</keyword>
<dbReference type="InParanoid" id="A0A0G4GTK4"/>
<keyword evidence="4" id="KW-1185">Reference proteome</keyword>
<protein>
    <recommendedName>
        <fullName evidence="2">TLDc domain-containing protein</fullName>
    </recommendedName>
</protein>
<dbReference type="EMBL" id="CDMY01000802">
    <property type="protein sequence ID" value="CEM34104.1"/>
    <property type="molecule type" value="Genomic_DNA"/>
</dbReference>
<evidence type="ECO:0000313" key="4">
    <source>
        <dbReference type="Proteomes" id="UP000041254"/>
    </source>
</evidence>
<dbReference type="PhylomeDB" id="A0A0G4GTK4"/>
<proteinExistence type="predicted"/>
<feature type="chain" id="PRO_5005190471" description="TLDc domain-containing protein" evidence="1">
    <location>
        <begin position="22"/>
        <end position="250"/>
    </location>
</feature>
<organism evidence="3 4">
    <name type="scientific">Vitrella brassicaformis (strain CCMP3155)</name>
    <dbReference type="NCBI Taxonomy" id="1169540"/>
    <lineage>
        <taxon>Eukaryota</taxon>
        <taxon>Sar</taxon>
        <taxon>Alveolata</taxon>
        <taxon>Colpodellida</taxon>
        <taxon>Vitrellaceae</taxon>
        <taxon>Vitrella</taxon>
    </lineage>
</organism>
<reference evidence="3 4" key="1">
    <citation type="submission" date="2014-11" db="EMBL/GenBank/DDBJ databases">
        <authorList>
            <person name="Zhu J."/>
            <person name="Qi W."/>
            <person name="Song R."/>
        </authorList>
    </citation>
    <scope>NUCLEOTIDE SEQUENCE [LARGE SCALE GENOMIC DNA]</scope>
</reference>
<evidence type="ECO:0000313" key="3">
    <source>
        <dbReference type="EMBL" id="CEM34104.1"/>
    </source>
</evidence>